<organism evidence="3 4">
    <name type="scientific">Macleaya cordata</name>
    <name type="common">Five-seeded plume-poppy</name>
    <name type="synonym">Bocconia cordata</name>
    <dbReference type="NCBI Taxonomy" id="56857"/>
    <lineage>
        <taxon>Eukaryota</taxon>
        <taxon>Viridiplantae</taxon>
        <taxon>Streptophyta</taxon>
        <taxon>Embryophyta</taxon>
        <taxon>Tracheophyta</taxon>
        <taxon>Spermatophyta</taxon>
        <taxon>Magnoliopsida</taxon>
        <taxon>Ranunculales</taxon>
        <taxon>Papaveraceae</taxon>
        <taxon>Papaveroideae</taxon>
        <taxon>Macleaya</taxon>
    </lineage>
</organism>
<evidence type="ECO:0000313" key="3">
    <source>
        <dbReference type="EMBL" id="OVA02180.1"/>
    </source>
</evidence>
<keyword evidence="4" id="KW-1185">Reference proteome</keyword>
<feature type="region of interest" description="Disordered" evidence="1">
    <location>
        <begin position="92"/>
        <end position="134"/>
    </location>
</feature>
<dbReference type="OrthoDB" id="649865at2759"/>
<dbReference type="FunCoup" id="A0A200PVD8">
    <property type="interactions" value="89"/>
</dbReference>
<feature type="compositionally biased region" description="Acidic residues" evidence="1">
    <location>
        <begin position="92"/>
        <end position="106"/>
    </location>
</feature>
<evidence type="ECO:0000313" key="4">
    <source>
        <dbReference type="Proteomes" id="UP000195402"/>
    </source>
</evidence>
<dbReference type="EMBL" id="MVGT01003959">
    <property type="protein sequence ID" value="OVA02180.1"/>
    <property type="molecule type" value="Genomic_DNA"/>
</dbReference>
<dbReference type="OMA" id="FKFHIIF"/>
<protein>
    <recommendedName>
        <fullName evidence="5">Transmembrane protein</fullName>
    </recommendedName>
</protein>
<reference evidence="3 4" key="1">
    <citation type="journal article" date="2017" name="Mol. Plant">
        <title>The Genome of Medicinal Plant Macleaya cordata Provides New Insights into Benzylisoquinoline Alkaloids Metabolism.</title>
        <authorList>
            <person name="Liu X."/>
            <person name="Liu Y."/>
            <person name="Huang P."/>
            <person name="Ma Y."/>
            <person name="Qing Z."/>
            <person name="Tang Q."/>
            <person name="Cao H."/>
            <person name="Cheng P."/>
            <person name="Zheng Y."/>
            <person name="Yuan Z."/>
            <person name="Zhou Y."/>
            <person name="Liu J."/>
            <person name="Tang Z."/>
            <person name="Zhuo Y."/>
            <person name="Zhang Y."/>
            <person name="Yu L."/>
            <person name="Huang J."/>
            <person name="Yang P."/>
            <person name="Peng Q."/>
            <person name="Zhang J."/>
            <person name="Jiang W."/>
            <person name="Zhang Z."/>
            <person name="Lin K."/>
            <person name="Ro D.K."/>
            <person name="Chen X."/>
            <person name="Xiong X."/>
            <person name="Shang Y."/>
            <person name="Huang S."/>
            <person name="Zeng J."/>
        </authorList>
    </citation>
    <scope>NUCLEOTIDE SEQUENCE [LARGE SCALE GENOMIC DNA]</scope>
    <source>
        <strain evidence="4">cv. BLH2017</strain>
        <tissue evidence="3">Root</tissue>
    </source>
</reference>
<name>A0A200PVD8_MACCD</name>
<dbReference type="Proteomes" id="UP000195402">
    <property type="component" value="Unassembled WGS sequence"/>
</dbReference>
<sequence length="134" mass="15265">MEIPEKLLKFKFHIIFTTLLSLLLLSLFLLAPRFLTILSYFWPLFVSTALFLIAVVFFAKVSPPITETTSCEKAGEGLLDYVAGQPEEILEQIDDDDDEEEEEEDNTQTKSDQKSEKASEFLAKASNDDDDHDR</sequence>
<dbReference type="AlphaFoldDB" id="A0A200PVD8"/>
<feature type="transmembrane region" description="Helical" evidence="2">
    <location>
        <begin position="37"/>
        <end position="59"/>
    </location>
</feature>
<evidence type="ECO:0000256" key="2">
    <source>
        <dbReference type="SAM" id="Phobius"/>
    </source>
</evidence>
<proteinExistence type="predicted"/>
<comment type="caution">
    <text evidence="3">The sequence shown here is derived from an EMBL/GenBank/DDBJ whole genome shotgun (WGS) entry which is preliminary data.</text>
</comment>
<dbReference type="InParanoid" id="A0A200PVD8"/>
<keyword evidence="2" id="KW-0812">Transmembrane</keyword>
<dbReference type="PANTHER" id="PTHR34125:SF2">
    <property type="entry name" value="TRANSMEMBRANE PROTEIN"/>
    <property type="match status" value="1"/>
</dbReference>
<accession>A0A200PVD8</accession>
<gene>
    <name evidence="3" type="ORF">BVC80_8785g14</name>
</gene>
<evidence type="ECO:0008006" key="5">
    <source>
        <dbReference type="Google" id="ProtNLM"/>
    </source>
</evidence>
<keyword evidence="2" id="KW-0472">Membrane</keyword>
<evidence type="ECO:0000256" key="1">
    <source>
        <dbReference type="SAM" id="MobiDB-lite"/>
    </source>
</evidence>
<keyword evidence="2" id="KW-1133">Transmembrane helix</keyword>
<feature type="transmembrane region" description="Helical" evidence="2">
    <location>
        <begin position="12"/>
        <end position="31"/>
    </location>
</feature>
<dbReference type="PANTHER" id="PTHR34125">
    <property type="entry name" value="OS01G0762900 PROTEIN"/>
    <property type="match status" value="1"/>
</dbReference>